<dbReference type="EMBL" id="AKHW03001467">
    <property type="protein sequence ID" value="KYO42352.1"/>
    <property type="molecule type" value="Genomic_DNA"/>
</dbReference>
<dbReference type="AlphaFoldDB" id="A0A151NZP1"/>
<dbReference type="Proteomes" id="UP000050525">
    <property type="component" value="Unassembled WGS sequence"/>
</dbReference>
<evidence type="ECO:0000313" key="1">
    <source>
        <dbReference type="EMBL" id="KYO42352.1"/>
    </source>
</evidence>
<keyword evidence="2" id="KW-1185">Reference proteome</keyword>
<dbReference type="PANTHER" id="PTHR46888:SF15">
    <property type="entry name" value="ZINC FINGER AND SCAN DOMAIN-CONTAINING PROTEIN 12-LIKE"/>
    <property type="match status" value="1"/>
</dbReference>
<evidence type="ECO:0000313" key="2">
    <source>
        <dbReference type="Proteomes" id="UP000050525"/>
    </source>
</evidence>
<gene>
    <name evidence="1" type="ORF">Y1Q_0022208</name>
</gene>
<organism evidence="1 2">
    <name type="scientific">Alligator mississippiensis</name>
    <name type="common">American alligator</name>
    <dbReference type="NCBI Taxonomy" id="8496"/>
    <lineage>
        <taxon>Eukaryota</taxon>
        <taxon>Metazoa</taxon>
        <taxon>Chordata</taxon>
        <taxon>Craniata</taxon>
        <taxon>Vertebrata</taxon>
        <taxon>Euteleostomi</taxon>
        <taxon>Archelosauria</taxon>
        <taxon>Archosauria</taxon>
        <taxon>Crocodylia</taxon>
        <taxon>Alligatoridae</taxon>
        <taxon>Alligatorinae</taxon>
        <taxon>Alligator</taxon>
    </lineage>
</organism>
<reference evidence="1 2" key="1">
    <citation type="journal article" date="2012" name="Genome Biol.">
        <title>Sequencing three crocodilian genomes to illuminate the evolution of archosaurs and amniotes.</title>
        <authorList>
            <person name="St John J.A."/>
            <person name="Braun E.L."/>
            <person name="Isberg S.R."/>
            <person name="Miles L.G."/>
            <person name="Chong A.Y."/>
            <person name="Gongora J."/>
            <person name="Dalzell P."/>
            <person name="Moran C."/>
            <person name="Bed'hom B."/>
            <person name="Abzhanov A."/>
            <person name="Burgess S.C."/>
            <person name="Cooksey A.M."/>
            <person name="Castoe T.A."/>
            <person name="Crawford N.G."/>
            <person name="Densmore L.D."/>
            <person name="Drew J.C."/>
            <person name="Edwards S.V."/>
            <person name="Faircloth B.C."/>
            <person name="Fujita M.K."/>
            <person name="Greenwold M.J."/>
            <person name="Hoffmann F.G."/>
            <person name="Howard J.M."/>
            <person name="Iguchi T."/>
            <person name="Janes D.E."/>
            <person name="Khan S.Y."/>
            <person name="Kohno S."/>
            <person name="de Koning A.J."/>
            <person name="Lance S.L."/>
            <person name="McCarthy F.M."/>
            <person name="McCormack J.E."/>
            <person name="Merchant M.E."/>
            <person name="Peterson D.G."/>
            <person name="Pollock D.D."/>
            <person name="Pourmand N."/>
            <person name="Raney B.J."/>
            <person name="Roessler K.A."/>
            <person name="Sanford J.R."/>
            <person name="Sawyer R.H."/>
            <person name="Schmidt C.J."/>
            <person name="Triplett E.W."/>
            <person name="Tuberville T.D."/>
            <person name="Venegas-Anaya M."/>
            <person name="Howard J.T."/>
            <person name="Jarvis E.D."/>
            <person name="Guillette L.J.Jr."/>
            <person name="Glenn T.C."/>
            <person name="Green R.E."/>
            <person name="Ray D.A."/>
        </authorList>
    </citation>
    <scope>NUCLEOTIDE SEQUENCE [LARGE SCALE GENOMIC DNA]</scope>
    <source>
        <strain evidence="1">KSC_2009_1</strain>
    </source>
</reference>
<comment type="caution">
    <text evidence="1">The sequence shown here is derived from an EMBL/GenBank/DDBJ whole genome shotgun (WGS) entry which is preliminary data.</text>
</comment>
<protein>
    <submittedName>
        <fullName evidence="1">Uncharacterized protein</fullName>
    </submittedName>
</protein>
<accession>A0A151NZP1</accession>
<sequence length="112" mass="12873">MSQNLVDLRILKMMADDDPKAVLESFKWAVVAGGLDKSRWAVKLGVRLVGPAQAACREWSCLAAQDYDHVKEQILYHLDITTEHYCQMFHAQKKKEDKTPRVLFQKLADLQE</sequence>
<dbReference type="PANTHER" id="PTHR46888">
    <property type="entry name" value="ZINC KNUCKLE DOMAINCONTAINING PROTEIN-RELATED"/>
    <property type="match status" value="1"/>
</dbReference>
<proteinExistence type="predicted"/>
<name>A0A151NZP1_ALLMI</name>